<feature type="transmembrane region" description="Helical" evidence="6">
    <location>
        <begin position="481"/>
        <end position="498"/>
    </location>
</feature>
<feature type="transmembrane region" description="Helical" evidence="6">
    <location>
        <begin position="394"/>
        <end position="413"/>
    </location>
</feature>
<dbReference type="PANTHER" id="PTHR43478">
    <property type="entry name" value="NA+/H+ ANTIPORTER-RELATED"/>
    <property type="match status" value="1"/>
</dbReference>
<evidence type="ECO:0000256" key="5">
    <source>
        <dbReference type="ARBA" id="ARBA00023136"/>
    </source>
</evidence>
<proteinExistence type="predicted"/>
<dbReference type="RefSeq" id="WP_124223513.1">
    <property type="nucleotide sequence ID" value="NZ_RKRF01000013.1"/>
</dbReference>
<feature type="transmembrane region" description="Helical" evidence="6">
    <location>
        <begin position="44"/>
        <end position="64"/>
    </location>
</feature>
<dbReference type="PANTHER" id="PTHR43478:SF1">
    <property type="entry name" value="NA+_H+ ANTIPORTER NHAC-LIKE C-TERMINAL DOMAIN-CONTAINING PROTEIN"/>
    <property type="match status" value="1"/>
</dbReference>
<accession>A0A3N5AZB4</accession>
<dbReference type="EMBL" id="RKRF01000013">
    <property type="protein sequence ID" value="RPF50337.1"/>
    <property type="molecule type" value="Genomic_DNA"/>
</dbReference>
<evidence type="ECO:0000313" key="9">
    <source>
        <dbReference type="Proteomes" id="UP000276443"/>
    </source>
</evidence>
<evidence type="ECO:0000256" key="4">
    <source>
        <dbReference type="ARBA" id="ARBA00022989"/>
    </source>
</evidence>
<keyword evidence="3 6" id="KW-0812">Transmembrane</keyword>
<dbReference type="InterPro" id="IPR018461">
    <property type="entry name" value="Na/H_Antiport_NhaC-like_C"/>
</dbReference>
<evidence type="ECO:0000256" key="6">
    <source>
        <dbReference type="SAM" id="Phobius"/>
    </source>
</evidence>
<evidence type="ECO:0000256" key="2">
    <source>
        <dbReference type="ARBA" id="ARBA00022475"/>
    </source>
</evidence>
<dbReference type="Pfam" id="PF03553">
    <property type="entry name" value="Na_H_antiporter"/>
    <property type="match status" value="1"/>
</dbReference>
<comment type="subcellular location">
    <subcellularLocation>
        <location evidence="1">Cell membrane</location>
        <topology evidence="1">Multi-pass membrane protein</topology>
    </subcellularLocation>
</comment>
<comment type="caution">
    <text evidence="8">The sequence shown here is derived from an EMBL/GenBank/DDBJ whole genome shotgun (WGS) entry which is preliminary data.</text>
</comment>
<feature type="transmembrane region" description="Helical" evidence="6">
    <location>
        <begin position="319"/>
        <end position="338"/>
    </location>
</feature>
<reference evidence="8 9" key="1">
    <citation type="submission" date="2018-11" db="EMBL/GenBank/DDBJ databases">
        <title>Genomic Encyclopedia of Type Strains, Phase IV (KMG-IV): sequencing the most valuable type-strain genomes for metagenomic binning, comparative biology and taxonomic classification.</title>
        <authorList>
            <person name="Goeker M."/>
        </authorList>
    </citation>
    <scope>NUCLEOTIDE SEQUENCE [LARGE SCALE GENOMIC DNA]</scope>
    <source>
        <strain evidence="8 9">DSM 18090</strain>
    </source>
</reference>
<feature type="transmembrane region" description="Helical" evidence="6">
    <location>
        <begin position="208"/>
        <end position="230"/>
    </location>
</feature>
<protein>
    <submittedName>
        <fullName evidence="8">Na+/H+ antiporter NhaC</fullName>
    </submittedName>
</protein>
<feature type="transmembrane region" description="Helical" evidence="6">
    <location>
        <begin position="504"/>
        <end position="522"/>
    </location>
</feature>
<dbReference type="GO" id="GO:0005886">
    <property type="term" value="C:plasma membrane"/>
    <property type="evidence" value="ECO:0007669"/>
    <property type="project" value="UniProtKB-SubCell"/>
</dbReference>
<feature type="transmembrane region" description="Helical" evidence="6">
    <location>
        <begin position="176"/>
        <end position="196"/>
    </location>
</feature>
<feature type="transmembrane region" description="Helical" evidence="6">
    <location>
        <begin position="279"/>
        <end position="299"/>
    </location>
</feature>
<keyword evidence="4 6" id="KW-1133">Transmembrane helix</keyword>
<feature type="transmembrane region" description="Helical" evidence="6">
    <location>
        <begin position="350"/>
        <end position="374"/>
    </location>
</feature>
<evidence type="ECO:0000256" key="1">
    <source>
        <dbReference type="ARBA" id="ARBA00004651"/>
    </source>
</evidence>
<keyword evidence="2" id="KW-1003">Cell membrane</keyword>
<evidence type="ECO:0000259" key="7">
    <source>
        <dbReference type="Pfam" id="PF03553"/>
    </source>
</evidence>
<dbReference type="Proteomes" id="UP000276443">
    <property type="component" value="Unassembled WGS sequence"/>
</dbReference>
<evidence type="ECO:0000313" key="8">
    <source>
        <dbReference type="EMBL" id="RPF50337.1"/>
    </source>
</evidence>
<keyword evidence="5 6" id="KW-0472">Membrane</keyword>
<dbReference type="OrthoDB" id="9762978at2"/>
<organism evidence="8 9">
    <name type="scientific">Aquisalibacillus elongatus</name>
    <dbReference type="NCBI Taxonomy" id="485577"/>
    <lineage>
        <taxon>Bacteria</taxon>
        <taxon>Bacillati</taxon>
        <taxon>Bacillota</taxon>
        <taxon>Bacilli</taxon>
        <taxon>Bacillales</taxon>
        <taxon>Bacillaceae</taxon>
        <taxon>Aquisalibacillus</taxon>
    </lineage>
</organism>
<feature type="transmembrane region" description="Helical" evidence="6">
    <location>
        <begin position="84"/>
        <end position="110"/>
    </location>
</feature>
<sequence length="529" mass="56918">MDFIGTWYSLIPPIVMILLVLLTRRVLISLGAGIVVGALMIKEFDLLATLNLIWESFVGLFYVGELEWSALFQSTAEDWDIWSIQLVLFLLLLGVLISFLTATGGAKAFGDWAIKKIKTREGSQYTAGLLGLGIFIDDYFNSLTIGQVSRPITDRKNVSRAKLAYLIDSTSAPVTVLSPISSWGAYIIGTIAGILATQNLTDFSAFNVFVGTIPLNYYAIAAIILVFLVIKMKLDFGSMKEHEVRAQETGELVDPLNSNVPGDLQDDVKESSNGRIYHLVLPILVLVSVTVGLMIYTGIQATEGAVTAISTFENTDVNYSLVMGGLSAAVLSVLFFLIQSGEKSNFFRVVWEGIKAMLPAIYILVLAWLIVGIIDGIGTGDFLSEKVVEAEFNIAFLPLVIFLISGVMAFATGTSWGTFGIMLGIAGEIAANTNPDFLVPSLAAVLAGSVFGDHCSPISDTSVLSSTGAGSNHIDHVLTQIPYALIAALASIFGYLLYALTSSMLVGLLVTIGVLVLIVYFIKMRIASK</sequence>
<name>A0A3N5AZB4_9BACI</name>
<evidence type="ECO:0000256" key="3">
    <source>
        <dbReference type="ARBA" id="ARBA00022692"/>
    </source>
</evidence>
<keyword evidence="9" id="KW-1185">Reference proteome</keyword>
<gene>
    <name evidence="8" type="ORF">EDC24_2772</name>
</gene>
<feature type="transmembrane region" description="Helical" evidence="6">
    <location>
        <begin position="6"/>
        <end position="23"/>
    </location>
</feature>
<dbReference type="AlphaFoldDB" id="A0A3N5AZB4"/>
<feature type="domain" description="Na+/H+ antiporter NhaC-like C-terminal" evidence="7">
    <location>
        <begin position="174"/>
        <end position="498"/>
    </location>
</feature>